<proteinExistence type="predicted"/>
<keyword evidence="2" id="KW-1185">Reference proteome</keyword>
<dbReference type="EMBL" id="BNAU01000001">
    <property type="protein sequence ID" value="GHE75516.1"/>
    <property type="molecule type" value="Genomic_DNA"/>
</dbReference>
<organism evidence="1 2">
    <name type="scientific">Amycolatopsis deserti</name>
    <dbReference type="NCBI Taxonomy" id="185696"/>
    <lineage>
        <taxon>Bacteria</taxon>
        <taxon>Bacillati</taxon>
        <taxon>Actinomycetota</taxon>
        <taxon>Actinomycetes</taxon>
        <taxon>Pseudonocardiales</taxon>
        <taxon>Pseudonocardiaceae</taxon>
        <taxon>Amycolatopsis</taxon>
    </lineage>
</organism>
<name>A0ABQ3I9J6_9PSEU</name>
<reference evidence="2" key="1">
    <citation type="journal article" date="2019" name="Int. J. Syst. Evol. Microbiol.">
        <title>The Global Catalogue of Microorganisms (GCM) 10K type strain sequencing project: providing services to taxonomists for standard genome sequencing and annotation.</title>
        <authorList>
            <consortium name="The Broad Institute Genomics Platform"/>
            <consortium name="The Broad Institute Genome Sequencing Center for Infectious Disease"/>
            <person name="Wu L."/>
            <person name="Ma J."/>
        </authorList>
    </citation>
    <scope>NUCLEOTIDE SEQUENCE [LARGE SCALE GENOMIC DNA]</scope>
    <source>
        <strain evidence="2">CGMCC 4.7677</strain>
    </source>
</reference>
<dbReference type="Proteomes" id="UP000605897">
    <property type="component" value="Unassembled WGS sequence"/>
</dbReference>
<sequence length="74" mass="7723">MHRVPRLAQAVGDAAHALGQALDVVVQHDLGHVGHPSVDPIAWNIGDASLSGHLASEKIHIRPIRSGDGPECPA</sequence>
<comment type="caution">
    <text evidence="1">The sequence shown here is derived from an EMBL/GenBank/DDBJ whole genome shotgun (WGS) entry which is preliminary data.</text>
</comment>
<accession>A0ABQ3I9J6</accession>
<protein>
    <submittedName>
        <fullName evidence="1">Uncharacterized protein</fullName>
    </submittedName>
</protein>
<evidence type="ECO:0000313" key="1">
    <source>
        <dbReference type="EMBL" id="GHE75516.1"/>
    </source>
</evidence>
<gene>
    <name evidence="1" type="ORF">GCM10017786_00260</name>
</gene>
<evidence type="ECO:0000313" key="2">
    <source>
        <dbReference type="Proteomes" id="UP000605897"/>
    </source>
</evidence>